<evidence type="ECO:0000313" key="2">
    <source>
        <dbReference type="Proteomes" id="UP001597083"/>
    </source>
</evidence>
<dbReference type="EMBL" id="JBHTIR010001008">
    <property type="protein sequence ID" value="MFD0852040.1"/>
    <property type="molecule type" value="Genomic_DNA"/>
</dbReference>
<sequence length="64" mass="7057">DAVLDGETGVVVDGRSVAAVARALVDLLSDPEKARKMGAQGRAWVEREWRWELQASRLDALLRP</sequence>
<proteinExistence type="predicted"/>
<keyword evidence="2" id="KW-1185">Reference proteome</keyword>
<comment type="caution">
    <text evidence="1">The sequence shown here is derived from an EMBL/GenBank/DDBJ whole genome shotgun (WGS) entry which is preliminary data.</text>
</comment>
<name>A0ABW3CBZ9_9ACTN</name>
<gene>
    <name evidence="1" type="ORF">ACFQ07_07395</name>
</gene>
<dbReference type="GO" id="GO:0016757">
    <property type="term" value="F:glycosyltransferase activity"/>
    <property type="evidence" value="ECO:0007669"/>
    <property type="project" value="UniProtKB-KW"/>
</dbReference>
<dbReference type="SUPFAM" id="SSF53756">
    <property type="entry name" value="UDP-Glycosyltransferase/glycogen phosphorylase"/>
    <property type="match status" value="1"/>
</dbReference>
<keyword evidence="1" id="KW-0328">Glycosyltransferase</keyword>
<keyword evidence="1" id="KW-0808">Transferase</keyword>
<reference evidence="2" key="1">
    <citation type="journal article" date="2019" name="Int. J. Syst. Evol. Microbiol.">
        <title>The Global Catalogue of Microorganisms (GCM) 10K type strain sequencing project: providing services to taxonomists for standard genome sequencing and annotation.</title>
        <authorList>
            <consortium name="The Broad Institute Genomics Platform"/>
            <consortium name="The Broad Institute Genome Sequencing Center for Infectious Disease"/>
            <person name="Wu L."/>
            <person name="Ma J."/>
        </authorList>
    </citation>
    <scope>NUCLEOTIDE SEQUENCE [LARGE SCALE GENOMIC DNA]</scope>
    <source>
        <strain evidence="2">JCM 31696</strain>
    </source>
</reference>
<accession>A0ABW3CBZ9</accession>
<dbReference type="Proteomes" id="UP001597083">
    <property type="component" value="Unassembled WGS sequence"/>
</dbReference>
<evidence type="ECO:0000313" key="1">
    <source>
        <dbReference type="EMBL" id="MFD0852040.1"/>
    </source>
</evidence>
<dbReference type="EC" id="2.4.-.-" evidence="1"/>
<organism evidence="1 2">
    <name type="scientific">Actinomadura adrarensis</name>
    <dbReference type="NCBI Taxonomy" id="1819600"/>
    <lineage>
        <taxon>Bacteria</taxon>
        <taxon>Bacillati</taxon>
        <taxon>Actinomycetota</taxon>
        <taxon>Actinomycetes</taxon>
        <taxon>Streptosporangiales</taxon>
        <taxon>Thermomonosporaceae</taxon>
        <taxon>Actinomadura</taxon>
    </lineage>
</organism>
<protein>
    <submittedName>
        <fullName evidence="1">Glycosyltransferase</fullName>
        <ecNumber evidence="1">2.4.-.-</ecNumber>
    </submittedName>
</protein>
<dbReference type="Gene3D" id="3.40.50.2000">
    <property type="entry name" value="Glycogen Phosphorylase B"/>
    <property type="match status" value="1"/>
</dbReference>
<feature type="non-terminal residue" evidence="1">
    <location>
        <position position="1"/>
    </location>
</feature>